<dbReference type="EMBL" id="JAINUG010000531">
    <property type="protein sequence ID" value="KAJ8366889.1"/>
    <property type="molecule type" value="Genomic_DNA"/>
</dbReference>
<feature type="compositionally biased region" description="Low complexity" evidence="1">
    <location>
        <begin position="69"/>
        <end position="89"/>
    </location>
</feature>
<organism evidence="4 5">
    <name type="scientific">Aldrovandia affinis</name>
    <dbReference type="NCBI Taxonomy" id="143900"/>
    <lineage>
        <taxon>Eukaryota</taxon>
        <taxon>Metazoa</taxon>
        <taxon>Chordata</taxon>
        <taxon>Craniata</taxon>
        <taxon>Vertebrata</taxon>
        <taxon>Euteleostomi</taxon>
        <taxon>Actinopterygii</taxon>
        <taxon>Neopterygii</taxon>
        <taxon>Teleostei</taxon>
        <taxon>Notacanthiformes</taxon>
        <taxon>Halosauridae</taxon>
        <taxon>Aldrovandia</taxon>
    </lineage>
</organism>
<feature type="region of interest" description="Disordered" evidence="1">
    <location>
        <begin position="69"/>
        <end position="116"/>
    </location>
</feature>
<evidence type="ECO:0000256" key="1">
    <source>
        <dbReference type="SAM" id="MobiDB-lite"/>
    </source>
</evidence>
<feature type="chain" id="PRO_5042099261" evidence="3">
    <location>
        <begin position="21"/>
        <end position="248"/>
    </location>
</feature>
<keyword evidence="3" id="KW-0732">Signal</keyword>
<keyword evidence="2" id="KW-0472">Membrane</keyword>
<feature type="compositionally biased region" description="Polar residues" evidence="1">
    <location>
        <begin position="230"/>
        <end position="248"/>
    </location>
</feature>
<keyword evidence="2" id="KW-1133">Transmembrane helix</keyword>
<dbReference type="AlphaFoldDB" id="A0AAD7R6M2"/>
<evidence type="ECO:0000313" key="5">
    <source>
        <dbReference type="Proteomes" id="UP001221898"/>
    </source>
</evidence>
<comment type="caution">
    <text evidence="4">The sequence shown here is derived from an EMBL/GenBank/DDBJ whole genome shotgun (WGS) entry which is preliminary data.</text>
</comment>
<feature type="signal peptide" evidence="3">
    <location>
        <begin position="1"/>
        <end position="20"/>
    </location>
</feature>
<evidence type="ECO:0000313" key="4">
    <source>
        <dbReference type="EMBL" id="KAJ8366889.1"/>
    </source>
</evidence>
<sequence length="248" mass="26105">MVKGILFSLICVHVQVPVRSQTADPLTCEALSAFELSVLVLLALICLFCTIAVTGVLILFRKLDKWDTEATPTPATPTAATPTYSQAPTRVSSLRLPPDPKQESAQSQGTPCPCQSPVRSACPPDYAHTMSRLARTSRVPAAAGRGLCGDSHSHYMEMKSLTIAALSSSLGESSIYDTPHYSRGLLRSVSSTPASLTGPKHSRFHSDPSSCPAPSAGPVRAAAHSGTPEPLSQSTANSRPGSITHQTS</sequence>
<feature type="transmembrane region" description="Helical" evidence="2">
    <location>
        <begin position="36"/>
        <end position="60"/>
    </location>
</feature>
<dbReference type="Proteomes" id="UP001221898">
    <property type="component" value="Unassembled WGS sequence"/>
</dbReference>
<gene>
    <name evidence="4" type="ORF">AAFF_G00338410</name>
</gene>
<protein>
    <submittedName>
        <fullName evidence="4">Uncharacterized protein</fullName>
    </submittedName>
</protein>
<name>A0AAD7R6M2_9TELE</name>
<feature type="region of interest" description="Disordered" evidence="1">
    <location>
        <begin position="191"/>
        <end position="248"/>
    </location>
</feature>
<keyword evidence="5" id="KW-1185">Reference proteome</keyword>
<proteinExistence type="predicted"/>
<keyword evidence="2" id="KW-0812">Transmembrane</keyword>
<reference evidence="4" key="1">
    <citation type="journal article" date="2023" name="Science">
        <title>Genome structures resolve the early diversification of teleost fishes.</title>
        <authorList>
            <person name="Parey E."/>
            <person name="Louis A."/>
            <person name="Montfort J."/>
            <person name="Bouchez O."/>
            <person name="Roques C."/>
            <person name="Iampietro C."/>
            <person name="Lluch J."/>
            <person name="Castinel A."/>
            <person name="Donnadieu C."/>
            <person name="Desvignes T."/>
            <person name="Floi Bucao C."/>
            <person name="Jouanno E."/>
            <person name="Wen M."/>
            <person name="Mejri S."/>
            <person name="Dirks R."/>
            <person name="Jansen H."/>
            <person name="Henkel C."/>
            <person name="Chen W.J."/>
            <person name="Zahm M."/>
            <person name="Cabau C."/>
            <person name="Klopp C."/>
            <person name="Thompson A.W."/>
            <person name="Robinson-Rechavi M."/>
            <person name="Braasch I."/>
            <person name="Lecointre G."/>
            <person name="Bobe J."/>
            <person name="Postlethwait J.H."/>
            <person name="Berthelot C."/>
            <person name="Roest Crollius H."/>
            <person name="Guiguen Y."/>
        </authorList>
    </citation>
    <scope>NUCLEOTIDE SEQUENCE</scope>
    <source>
        <strain evidence="4">NC1722</strain>
    </source>
</reference>
<evidence type="ECO:0000256" key="3">
    <source>
        <dbReference type="SAM" id="SignalP"/>
    </source>
</evidence>
<evidence type="ECO:0000256" key="2">
    <source>
        <dbReference type="SAM" id="Phobius"/>
    </source>
</evidence>
<accession>A0AAD7R6M2</accession>